<reference evidence="1" key="1">
    <citation type="journal article" date="2023" name="G3 (Bethesda)">
        <title>A reference genome for the long-term kleptoplast-retaining sea slug Elysia crispata morphotype clarki.</title>
        <authorList>
            <person name="Eastman K.E."/>
            <person name="Pendleton A.L."/>
            <person name="Shaikh M.A."/>
            <person name="Suttiyut T."/>
            <person name="Ogas R."/>
            <person name="Tomko P."/>
            <person name="Gavelis G."/>
            <person name="Widhalm J.R."/>
            <person name="Wisecaver J.H."/>
        </authorList>
    </citation>
    <scope>NUCLEOTIDE SEQUENCE</scope>
    <source>
        <strain evidence="1">ECLA1</strain>
    </source>
</reference>
<evidence type="ECO:0000313" key="1">
    <source>
        <dbReference type="EMBL" id="KAK3785892.1"/>
    </source>
</evidence>
<gene>
    <name evidence="1" type="ORF">RRG08_007823</name>
</gene>
<dbReference type="EMBL" id="JAWDGP010002050">
    <property type="protein sequence ID" value="KAK3785892.1"/>
    <property type="molecule type" value="Genomic_DNA"/>
</dbReference>
<sequence length="91" mass="10442">MNNQDHIRHLHLLEILTSIELGKRKSAKEQAEHEPLFCDFLTHESAGRTGQEEKLLVIIPSGVRKSSGHVYKRGNRVRLKPSLRMMSQKSL</sequence>
<protein>
    <submittedName>
        <fullName evidence="1">Uncharacterized protein</fullName>
    </submittedName>
</protein>
<organism evidence="1 2">
    <name type="scientific">Elysia crispata</name>
    <name type="common">lettuce slug</name>
    <dbReference type="NCBI Taxonomy" id="231223"/>
    <lineage>
        <taxon>Eukaryota</taxon>
        <taxon>Metazoa</taxon>
        <taxon>Spiralia</taxon>
        <taxon>Lophotrochozoa</taxon>
        <taxon>Mollusca</taxon>
        <taxon>Gastropoda</taxon>
        <taxon>Heterobranchia</taxon>
        <taxon>Euthyneura</taxon>
        <taxon>Panpulmonata</taxon>
        <taxon>Sacoglossa</taxon>
        <taxon>Placobranchoidea</taxon>
        <taxon>Plakobranchidae</taxon>
        <taxon>Elysia</taxon>
    </lineage>
</organism>
<dbReference type="AlphaFoldDB" id="A0AAE1AFU1"/>
<accession>A0AAE1AFU1</accession>
<proteinExistence type="predicted"/>
<name>A0AAE1AFU1_9GAST</name>
<comment type="caution">
    <text evidence="1">The sequence shown here is derived from an EMBL/GenBank/DDBJ whole genome shotgun (WGS) entry which is preliminary data.</text>
</comment>
<evidence type="ECO:0000313" key="2">
    <source>
        <dbReference type="Proteomes" id="UP001283361"/>
    </source>
</evidence>
<dbReference type="Proteomes" id="UP001283361">
    <property type="component" value="Unassembled WGS sequence"/>
</dbReference>
<keyword evidence="2" id="KW-1185">Reference proteome</keyword>